<comment type="caution">
    <text evidence="1">The sequence shown here is derived from an EMBL/GenBank/DDBJ whole genome shotgun (WGS) entry which is preliminary data.</text>
</comment>
<sequence length="114" mass="13730">MWQASLRHLFKKKRFQDVRLQEYSENILREFDFLIENISPDNLRTTITKINVIKEKASLLMFFLEINEEEQLTSDRIIEIIEKGYPDTFLEKISFGNDLTNRYSLLEESVKYFV</sequence>
<dbReference type="RefSeq" id="WP_016171837.1">
    <property type="nucleotide sequence ID" value="NZ_ASWK01000001.1"/>
</dbReference>
<dbReference type="AlphaFoldDB" id="S1NHR1"/>
<keyword evidence="2" id="KW-1185">Reference proteome</keyword>
<dbReference type="Pfam" id="PF22652">
    <property type="entry name" value="DUF7006"/>
    <property type="match status" value="1"/>
</dbReference>
<organism evidence="1 2">
    <name type="scientific">Enterococcus dispar ATCC 51266</name>
    <dbReference type="NCBI Taxonomy" id="1139219"/>
    <lineage>
        <taxon>Bacteria</taxon>
        <taxon>Bacillati</taxon>
        <taxon>Bacillota</taxon>
        <taxon>Bacilli</taxon>
        <taxon>Lactobacillales</taxon>
        <taxon>Enterococcaceae</taxon>
        <taxon>Enterococcus</taxon>
    </lineage>
</organism>
<dbReference type="HOGENOM" id="CLU_2117205_0_0_9"/>
<protein>
    <submittedName>
        <fullName evidence="1">Uncharacterized protein</fullName>
    </submittedName>
</protein>
<evidence type="ECO:0000313" key="1">
    <source>
        <dbReference type="EMBL" id="EOT43294.1"/>
    </source>
</evidence>
<evidence type="ECO:0000313" key="2">
    <source>
        <dbReference type="Proteomes" id="UP000014127"/>
    </source>
</evidence>
<gene>
    <name evidence="1" type="ORF">OMK_00648</name>
</gene>
<dbReference type="Proteomes" id="UP000014127">
    <property type="component" value="Unassembled WGS sequence"/>
</dbReference>
<reference evidence="1 2" key="1">
    <citation type="submission" date="2013-03" db="EMBL/GenBank/DDBJ databases">
        <title>The Genome Sequence of Enterococcus dispar ATCC_51266 (Illumina only assembly).</title>
        <authorList>
            <consortium name="The Broad Institute Genomics Platform"/>
            <consortium name="The Broad Institute Genome Sequencing Center for Infectious Disease"/>
            <person name="Earl A."/>
            <person name="Russ C."/>
            <person name="Gilmore M."/>
            <person name="Surin D."/>
            <person name="Walker B."/>
            <person name="Young S."/>
            <person name="Zeng Q."/>
            <person name="Gargeya S."/>
            <person name="Fitzgerald M."/>
            <person name="Haas B."/>
            <person name="Abouelleil A."/>
            <person name="Allen A.W."/>
            <person name="Alvarado L."/>
            <person name="Arachchi H.M."/>
            <person name="Berlin A.M."/>
            <person name="Chapman S.B."/>
            <person name="Gainer-Dewar J."/>
            <person name="Goldberg J."/>
            <person name="Griggs A."/>
            <person name="Gujja S."/>
            <person name="Hansen M."/>
            <person name="Howarth C."/>
            <person name="Imamovic A."/>
            <person name="Ireland A."/>
            <person name="Larimer J."/>
            <person name="McCowan C."/>
            <person name="Murphy C."/>
            <person name="Pearson M."/>
            <person name="Poon T.W."/>
            <person name="Priest M."/>
            <person name="Roberts A."/>
            <person name="Saif S."/>
            <person name="Shea T."/>
            <person name="Sisk P."/>
            <person name="Sykes S."/>
            <person name="Wortman J."/>
            <person name="Nusbaum C."/>
            <person name="Birren B."/>
        </authorList>
    </citation>
    <scope>NUCLEOTIDE SEQUENCE [LARGE SCALE GENOMIC DNA]</scope>
    <source>
        <strain evidence="1 2">ATCC 51266</strain>
    </source>
</reference>
<dbReference type="EMBL" id="AHYR01000003">
    <property type="protein sequence ID" value="EOT43294.1"/>
    <property type="molecule type" value="Genomic_DNA"/>
</dbReference>
<name>S1NHR1_9ENTE</name>
<dbReference type="InterPro" id="IPR054275">
    <property type="entry name" value="DUF7006"/>
</dbReference>
<accession>S1NHR1</accession>
<proteinExistence type="predicted"/>